<dbReference type="SMART" id="SM00342">
    <property type="entry name" value="HTH_ARAC"/>
    <property type="match status" value="1"/>
</dbReference>
<dbReference type="InterPro" id="IPR018060">
    <property type="entry name" value="HTH_AraC"/>
</dbReference>
<evidence type="ECO:0000313" key="6">
    <source>
        <dbReference type="Proteomes" id="UP000829998"/>
    </source>
</evidence>
<dbReference type="SUPFAM" id="SSF46689">
    <property type="entry name" value="Homeodomain-like"/>
    <property type="match status" value="1"/>
</dbReference>
<evidence type="ECO:0000313" key="5">
    <source>
        <dbReference type="EMBL" id="UPZ18026.1"/>
    </source>
</evidence>
<evidence type="ECO:0000256" key="3">
    <source>
        <dbReference type="ARBA" id="ARBA00023163"/>
    </source>
</evidence>
<dbReference type="PANTHER" id="PTHR43280">
    <property type="entry name" value="ARAC-FAMILY TRANSCRIPTIONAL REGULATOR"/>
    <property type="match status" value="1"/>
</dbReference>
<dbReference type="Gene3D" id="1.10.10.60">
    <property type="entry name" value="Homeodomain-like"/>
    <property type="match status" value="1"/>
</dbReference>
<evidence type="ECO:0000256" key="2">
    <source>
        <dbReference type="ARBA" id="ARBA00023125"/>
    </source>
</evidence>
<accession>A0ABY4M2F9</accession>
<feature type="domain" description="HTH araC/xylS-type" evidence="4">
    <location>
        <begin position="189"/>
        <end position="287"/>
    </location>
</feature>
<organism evidence="5 6">
    <name type="scientific">Flavobacterium humidisoli</name>
    <dbReference type="NCBI Taxonomy" id="2937442"/>
    <lineage>
        <taxon>Bacteria</taxon>
        <taxon>Pseudomonadati</taxon>
        <taxon>Bacteroidota</taxon>
        <taxon>Flavobacteriia</taxon>
        <taxon>Flavobacteriales</taxon>
        <taxon>Flavobacteriaceae</taxon>
        <taxon>Flavobacterium</taxon>
    </lineage>
</organism>
<dbReference type="RefSeq" id="WP_248729964.1">
    <property type="nucleotide sequence ID" value="NZ_CP096829.1"/>
</dbReference>
<protein>
    <submittedName>
        <fullName evidence="5">Helix-turn-helix domain-containing protein</fullName>
    </submittedName>
</protein>
<dbReference type="PANTHER" id="PTHR43280:SF32">
    <property type="entry name" value="TRANSCRIPTIONAL REGULATORY PROTEIN"/>
    <property type="match status" value="1"/>
</dbReference>
<keyword evidence="6" id="KW-1185">Reference proteome</keyword>
<gene>
    <name evidence="5" type="ORF">M0M44_11925</name>
</gene>
<evidence type="ECO:0000256" key="1">
    <source>
        <dbReference type="ARBA" id="ARBA00023015"/>
    </source>
</evidence>
<dbReference type="Pfam" id="PF12833">
    <property type="entry name" value="HTH_18"/>
    <property type="match status" value="1"/>
</dbReference>
<dbReference type="InterPro" id="IPR009057">
    <property type="entry name" value="Homeodomain-like_sf"/>
</dbReference>
<keyword evidence="3" id="KW-0804">Transcription</keyword>
<reference evidence="5 6" key="1">
    <citation type="submission" date="2022-04" db="EMBL/GenBank/DDBJ databases">
        <authorList>
            <person name="Ra J.-S."/>
            <person name="Kim S.-B."/>
        </authorList>
    </citation>
    <scope>NUCLEOTIDE SEQUENCE [LARGE SCALE GENOMIC DNA]</scope>
    <source>
        <strain evidence="5 6">MMS21-Er5</strain>
    </source>
</reference>
<proteinExistence type="predicted"/>
<sequence>MLKNLINIKIEDCPIDGFDIHLIKKYEQSQAKEDSFMSENLAILLIRSGSFILKIEDIIQDLSARDLIIIPKDTDCNIREIRDKSQIYLVTFSSDFAIRNCLKKELVDSFYFFIRKESIKASLDENEYSVLSLIYRLIYYVNLEAKREAYESELLRISLNLFLYELKIIYSKYASNVLPNFTRKENIVIQFLTILSIHYKKQHQVQFYAGALFMTSIYLNRVVKEITGKSAKVLIIEALISESKILLEDVQISFSEIAEEMEFASVSVFGIFFKKYTSLSPSEYRANFIEKFKSG</sequence>
<keyword evidence="1" id="KW-0805">Transcription regulation</keyword>
<evidence type="ECO:0000259" key="4">
    <source>
        <dbReference type="PROSITE" id="PS01124"/>
    </source>
</evidence>
<name>A0ABY4M2F9_9FLAO</name>
<dbReference type="PROSITE" id="PS01124">
    <property type="entry name" value="HTH_ARAC_FAMILY_2"/>
    <property type="match status" value="1"/>
</dbReference>
<dbReference type="Proteomes" id="UP000829998">
    <property type="component" value="Chromosome"/>
</dbReference>
<keyword evidence="2" id="KW-0238">DNA-binding</keyword>
<dbReference type="EMBL" id="CP096829">
    <property type="protein sequence ID" value="UPZ18026.1"/>
    <property type="molecule type" value="Genomic_DNA"/>
</dbReference>